<dbReference type="EMBL" id="ML993587">
    <property type="protein sequence ID" value="KAF2169642.1"/>
    <property type="molecule type" value="Genomic_DNA"/>
</dbReference>
<proteinExistence type="predicted"/>
<evidence type="ECO:0000313" key="1">
    <source>
        <dbReference type="EMBL" id="KAF2169642.1"/>
    </source>
</evidence>
<sequence length="107" mass="12058">MSDSQPYRRPSTIYPPPHVASQQFPEVGIEDWSCALAQLVELARMRIADHGGLLSDLYQLQQQGNPFLSAAASANMFPPSLGGLPRVERRFRQQLSAFQDSHHQVRR</sequence>
<gene>
    <name evidence="1" type="ORF">M409DRAFT_52162</name>
</gene>
<protein>
    <submittedName>
        <fullName evidence="1">Uncharacterized protein</fullName>
    </submittedName>
</protein>
<dbReference type="Proteomes" id="UP000799537">
    <property type="component" value="Unassembled WGS sequence"/>
</dbReference>
<name>A0A6A6CUZ7_ZASCE</name>
<dbReference type="AlphaFoldDB" id="A0A6A6CUZ7"/>
<reference evidence="1" key="1">
    <citation type="journal article" date="2020" name="Stud. Mycol.">
        <title>101 Dothideomycetes genomes: a test case for predicting lifestyles and emergence of pathogens.</title>
        <authorList>
            <person name="Haridas S."/>
            <person name="Albert R."/>
            <person name="Binder M."/>
            <person name="Bloem J."/>
            <person name="Labutti K."/>
            <person name="Salamov A."/>
            <person name="Andreopoulos B."/>
            <person name="Baker S."/>
            <person name="Barry K."/>
            <person name="Bills G."/>
            <person name="Bluhm B."/>
            <person name="Cannon C."/>
            <person name="Castanera R."/>
            <person name="Culley D."/>
            <person name="Daum C."/>
            <person name="Ezra D."/>
            <person name="Gonzalez J."/>
            <person name="Henrissat B."/>
            <person name="Kuo A."/>
            <person name="Liang C."/>
            <person name="Lipzen A."/>
            <person name="Lutzoni F."/>
            <person name="Magnuson J."/>
            <person name="Mondo S."/>
            <person name="Nolan M."/>
            <person name="Ohm R."/>
            <person name="Pangilinan J."/>
            <person name="Park H.-J."/>
            <person name="Ramirez L."/>
            <person name="Alfaro M."/>
            <person name="Sun H."/>
            <person name="Tritt A."/>
            <person name="Yoshinaga Y."/>
            <person name="Zwiers L.-H."/>
            <person name="Turgeon B."/>
            <person name="Goodwin S."/>
            <person name="Spatafora J."/>
            <person name="Crous P."/>
            <person name="Grigoriev I."/>
        </authorList>
    </citation>
    <scope>NUCLEOTIDE SEQUENCE</scope>
    <source>
        <strain evidence="1">ATCC 36951</strain>
    </source>
</reference>
<evidence type="ECO:0000313" key="2">
    <source>
        <dbReference type="Proteomes" id="UP000799537"/>
    </source>
</evidence>
<keyword evidence="2" id="KW-1185">Reference proteome</keyword>
<accession>A0A6A6CUZ7</accession>
<organism evidence="1 2">
    <name type="scientific">Zasmidium cellare ATCC 36951</name>
    <dbReference type="NCBI Taxonomy" id="1080233"/>
    <lineage>
        <taxon>Eukaryota</taxon>
        <taxon>Fungi</taxon>
        <taxon>Dikarya</taxon>
        <taxon>Ascomycota</taxon>
        <taxon>Pezizomycotina</taxon>
        <taxon>Dothideomycetes</taxon>
        <taxon>Dothideomycetidae</taxon>
        <taxon>Mycosphaerellales</taxon>
        <taxon>Mycosphaerellaceae</taxon>
        <taxon>Zasmidium</taxon>
    </lineage>
</organism>
<dbReference type="RefSeq" id="XP_033670531.1">
    <property type="nucleotide sequence ID" value="XM_033812007.1"/>
</dbReference>
<dbReference type="GeneID" id="54565279"/>